<feature type="region of interest" description="Disordered" evidence="2">
    <location>
        <begin position="212"/>
        <end position="238"/>
    </location>
</feature>
<name>A0A2Z6N5K4_TRISU</name>
<evidence type="ECO:0000313" key="6">
    <source>
        <dbReference type="Proteomes" id="UP000242715"/>
    </source>
</evidence>
<proteinExistence type="predicted"/>
<keyword evidence="6" id="KW-1185">Reference proteome</keyword>
<dbReference type="InterPro" id="IPR025753">
    <property type="entry name" value="AAA_N_dom"/>
</dbReference>
<protein>
    <submittedName>
        <fullName evidence="5">Uncharacterized protein</fullName>
    </submittedName>
</protein>
<dbReference type="PANTHER" id="PTHR23070">
    <property type="entry name" value="BCS1 AAA-TYPE ATPASE"/>
    <property type="match status" value="1"/>
</dbReference>
<feature type="compositionally biased region" description="Basic and acidic residues" evidence="2">
    <location>
        <begin position="212"/>
        <end position="229"/>
    </location>
</feature>
<dbReference type="InterPro" id="IPR058017">
    <property type="entry name" value="At3g28540-like_C"/>
</dbReference>
<dbReference type="Proteomes" id="UP000242715">
    <property type="component" value="Unassembled WGS sequence"/>
</dbReference>
<dbReference type="Pfam" id="PF14363">
    <property type="entry name" value="AAA_assoc"/>
    <property type="match status" value="1"/>
</dbReference>
<reference evidence="6" key="1">
    <citation type="journal article" date="2017" name="Front. Plant Sci.">
        <title>Climate Clever Clovers: New Paradigm to Reduce the Environmental Footprint of Ruminants by Breeding Low Methanogenic Forages Utilizing Haplotype Variation.</title>
        <authorList>
            <person name="Kaur P."/>
            <person name="Appels R."/>
            <person name="Bayer P.E."/>
            <person name="Keeble-Gagnere G."/>
            <person name="Wang J."/>
            <person name="Hirakawa H."/>
            <person name="Shirasawa K."/>
            <person name="Vercoe P."/>
            <person name="Stefanova K."/>
            <person name="Durmic Z."/>
            <person name="Nichols P."/>
            <person name="Revell C."/>
            <person name="Isobe S.N."/>
            <person name="Edwards D."/>
            <person name="Erskine W."/>
        </authorList>
    </citation>
    <scope>NUCLEOTIDE SEQUENCE [LARGE SCALE GENOMIC DNA]</scope>
    <source>
        <strain evidence="6">cv. Daliak</strain>
    </source>
</reference>
<evidence type="ECO:0000256" key="1">
    <source>
        <dbReference type="ARBA" id="ARBA00022801"/>
    </source>
</evidence>
<feature type="domain" description="AAA+ ATPase At3g28540-like C-terminal" evidence="4">
    <location>
        <begin position="159"/>
        <end position="214"/>
    </location>
</feature>
<keyword evidence="1" id="KW-0378">Hydrolase</keyword>
<evidence type="ECO:0000256" key="2">
    <source>
        <dbReference type="SAM" id="MobiDB-lite"/>
    </source>
</evidence>
<dbReference type="Gene3D" id="6.10.280.40">
    <property type="match status" value="1"/>
</dbReference>
<evidence type="ECO:0000259" key="4">
    <source>
        <dbReference type="Pfam" id="PF25568"/>
    </source>
</evidence>
<sequence>MSSYFSSFSSTSSETNLTTAKTILSTAATVAATAVLVRSIANEFLPMDLRDYVFTGIRSIFSRFSTDLTIVIEELEGLDNNQIYSAAETYLGTIVSPSTKRFRISKSNHQQTFTLTMERNQSVTDFFNGVKVNWILFCHHVENFHNNGNQTATVKSEIQHALFGEIEETIQQTLVTPAEVAEQLLKGSETETTLKDVSNFLRKKKEIQELEAKKREQEQRQLVDGRVNEENVTTDMTK</sequence>
<dbReference type="InterPro" id="IPR050747">
    <property type="entry name" value="Mitochondrial_chaperone_BCS1"/>
</dbReference>
<dbReference type="Pfam" id="PF25568">
    <property type="entry name" value="AAA_lid_At3g28540"/>
    <property type="match status" value="1"/>
</dbReference>
<gene>
    <name evidence="5" type="ORF">TSUD_210820</name>
</gene>
<dbReference type="GO" id="GO:0016787">
    <property type="term" value="F:hydrolase activity"/>
    <property type="evidence" value="ECO:0007669"/>
    <property type="project" value="UniProtKB-KW"/>
</dbReference>
<organism evidence="5 6">
    <name type="scientific">Trifolium subterraneum</name>
    <name type="common">Subterranean clover</name>
    <dbReference type="NCBI Taxonomy" id="3900"/>
    <lineage>
        <taxon>Eukaryota</taxon>
        <taxon>Viridiplantae</taxon>
        <taxon>Streptophyta</taxon>
        <taxon>Embryophyta</taxon>
        <taxon>Tracheophyta</taxon>
        <taxon>Spermatophyta</taxon>
        <taxon>Magnoliopsida</taxon>
        <taxon>eudicotyledons</taxon>
        <taxon>Gunneridae</taxon>
        <taxon>Pentapetalae</taxon>
        <taxon>rosids</taxon>
        <taxon>fabids</taxon>
        <taxon>Fabales</taxon>
        <taxon>Fabaceae</taxon>
        <taxon>Papilionoideae</taxon>
        <taxon>50 kb inversion clade</taxon>
        <taxon>NPAAA clade</taxon>
        <taxon>Hologalegina</taxon>
        <taxon>IRL clade</taxon>
        <taxon>Trifolieae</taxon>
        <taxon>Trifolium</taxon>
    </lineage>
</organism>
<accession>A0A2Z6N5K4</accession>
<dbReference type="OrthoDB" id="10251412at2759"/>
<evidence type="ECO:0000259" key="3">
    <source>
        <dbReference type="Pfam" id="PF14363"/>
    </source>
</evidence>
<feature type="domain" description="AAA-type ATPase N-terminal" evidence="3">
    <location>
        <begin position="45"/>
        <end position="138"/>
    </location>
</feature>
<dbReference type="AlphaFoldDB" id="A0A2Z6N5K4"/>
<evidence type="ECO:0000313" key="5">
    <source>
        <dbReference type="EMBL" id="GAU31225.1"/>
    </source>
</evidence>
<dbReference type="EMBL" id="DF973448">
    <property type="protein sequence ID" value="GAU31225.1"/>
    <property type="molecule type" value="Genomic_DNA"/>
</dbReference>